<evidence type="ECO:0000256" key="1">
    <source>
        <dbReference type="ARBA" id="ARBA00004496"/>
    </source>
</evidence>
<keyword evidence="9 19" id="KW-0784">Thiamine biosynthesis</keyword>
<dbReference type="Gene3D" id="3.30.2130.30">
    <property type="match status" value="1"/>
</dbReference>
<evidence type="ECO:0000256" key="5">
    <source>
        <dbReference type="ARBA" id="ARBA00022679"/>
    </source>
</evidence>
<feature type="binding site" evidence="19">
    <location>
        <position position="297"/>
    </location>
    <ligand>
        <name>ATP</name>
        <dbReference type="ChEBI" id="CHEBI:30616"/>
    </ligand>
</feature>
<dbReference type="InterPro" id="IPR004114">
    <property type="entry name" value="THUMP_dom"/>
</dbReference>
<evidence type="ECO:0000256" key="10">
    <source>
        <dbReference type="ARBA" id="ARBA00050570"/>
    </source>
</evidence>
<comment type="catalytic activity">
    <reaction evidence="11 19">
        <text>[ThiS sulfur-carrier protein]-C-terminal Gly-Gly-AMP + S-sulfanyl-L-cysteinyl-[cysteine desulfurase] + AH2 = [ThiS sulfur-carrier protein]-C-terminal-Gly-aminoethanethioate + L-cysteinyl-[cysteine desulfurase] + A + AMP + 2 H(+)</text>
        <dbReference type="Rhea" id="RHEA:43340"/>
        <dbReference type="Rhea" id="RHEA-COMP:12157"/>
        <dbReference type="Rhea" id="RHEA-COMP:12158"/>
        <dbReference type="Rhea" id="RHEA-COMP:12910"/>
        <dbReference type="Rhea" id="RHEA-COMP:19908"/>
        <dbReference type="ChEBI" id="CHEBI:13193"/>
        <dbReference type="ChEBI" id="CHEBI:15378"/>
        <dbReference type="ChEBI" id="CHEBI:17499"/>
        <dbReference type="ChEBI" id="CHEBI:29950"/>
        <dbReference type="ChEBI" id="CHEBI:61963"/>
        <dbReference type="ChEBI" id="CHEBI:90618"/>
        <dbReference type="ChEBI" id="CHEBI:232372"/>
        <dbReference type="ChEBI" id="CHEBI:456215"/>
    </reaction>
</comment>
<keyword evidence="8 19" id="KW-0694">RNA-binding</keyword>
<comment type="similarity">
    <text evidence="13 19">Belongs to the ThiI family.</text>
</comment>
<name>A0A267MB97_9FIRM</name>
<comment type="catalytic activity">
    <reaction evidence="10 19">
        <text>[ThiI sulfur-carrier protein]-S-sulfanyl-L-cysteine + a uridine in tRNA + 2 reduced [2Fe-2S]-[ferredoxin] + ATP + H(+) = [ThiI sulfur-carrier protein]-L-cysteine + a 4-thiouridine in tRNA + 2 oxidized [2Fe-2S]-[ferredoxin] + AMP + diphosphate</text>
        <dbReference type="Rhea" id="RHEA:24176"/>
        <dbReference type="Rhea" id="RHEA-COMP:10000"/>
        <dbReference type="Rhea" id="RHEA-COMP:10001"/>
        <dbReference type="Rhea" id="RHEA-COMP:13337"/>
        <dbReference type="Rhea" id="RHEA-COMP:13338"/>
        <dbReference type="Rhea" id="RHEA-COMP:13339"/>
        <dbReference type="Rhea" id="RHEA-COMP:13340"/>
        <dbReference type="ChEBI" id="CHEBI:15378"/>
        <dbReference type="ChEBI" id="CHEBI:29950"/>
        <dbReference type="ChEBI" id="CHEBI:30616"/>
        <dbReference type="ChEBI" id="CHEBI:33019"/>
        <dbReference type="ChEBI" id="CHEBI:33737"/>
        <dbReference type="ChEBI" id="CHEBI:33738"/>
        <dbReference type="ChEBI" id="CHEBI:61963"/>
        <dbReference type="ChEBI" id="CHEBI:65315"/>
        <dbReference type="ChEBI" id="CHEBI:136798"/>
        <dbReference type="ChEBI" id="CHEBI:456215"/>
        <dbReference type="EC" id="2.8.1.4"/>
    </reaction>
</comment>
<evidence type="ECO:0000313" key="21">
    <source>
        <dbReference type="EMBL" id="PAB56829.1"/>
    </source>
</evidence>
<dbReference type="Pfam" id="PF02568">
    <property type="entry name" value="ThiI"/>
    <property type="match status" value="1"/>
</dbReference>
<dbReference type="CDD" id="cd01712">
    <property type="entry name" value="PPase_ThiI"/>
    <property type="match status" value="1"/>
</dbReference>
<dbReference type="InterPro" id="IPR014729">
    <property type="entry name" value="Rossmann-like_a/b/a_fold"/>
</dbReference>
<evidence type="ECO:0000313" key="22">
    <source>
        <dbReference type="Proteomes" id="UP000216024"/>
    </source>
</evidence>
<evidence type="ECO:0000256" key="7">
    <source>
        <dbReference type="ARBA" id="ARBA00022840"/>
    </source>
</evidence>
<dbReference type="InterPro" id="IPR003720">
    <property type="entry name" value="tRNA_STrfase"/>
</dbReference>
<keyword evidence="6 19" id="KW-0547">Nucleotide-binding</keyword>
<evidence type="ECO:0000256" key="17">
    <source>
        <dbReference type="ARBA" id="ARBA00077849"/>
    </source>
</evidence>
<dbReference type="GO" id="GO:0005524">
    <property type="term" value="F:ATP binding"/>
    <property type="evidence" value="ECO:0007669"/>
    <property type="project" value="UniProtKB-UniRule"/>
</dbReference>
<evidence type="ECO:0000259" key="20">
    <source>
        <dbReference type="PROSITE" id="PS51165"/>
    </source>
</evidence>
<sequence length="392" mass="44528">MKKELIIRYGEIILKGLNRPYFENKLIRHIENNLKDLGNLKVRKANGLLILDMEDYDEDEVIERVRKVFGVASISLAYVSEEKNMDSICECAITYLKDKFGDDEAKTFKVEAKRADKSFKIKSPEIAREVGGYVLQNTENYTVDVHNPDVVLRVDVRHKIYAHSEKVNGYGGLPLGTNGKALLLLSGGIDSPVAGWMMAKRGVEIEGIHYHSYPFTSDRAKEKVIELARKLSIYCGTIKLHSINLLPIQKEINEKCPEDEMTILSRRFMMKIAEKIAERQECNALITGENIGQVASQTIQGLTVTNSSVNIPVFRPLIAMDKIDIIKMARMIDTYETSILPFEDCCTVFLPKRPVTKPRVDRIEQSESKLDVEKLIDEAIEQMETIEVNLED</sequence>
<dbReference type="GO" id="GO:0000049">
    <property type="term" value="F:tRNA binding"/>
    <property type="evidence" value="ECO:0007669"/>
    <property type="project" value="UniProtKB-UniRule"/>
</dbReference>
<feature type="binding site" evidence="19">
    <location>
        <position position="288"/>
    </location>
    <ligand>
        <name>ATP</name>
        <dbReference type="ChEBI" id="CHEBI:30616"/>
    </ligand>
</feature>
<dbReference type="UniPathway" id="UPA00060"/>
<comment type="subcellular location">
    <subcellularLocation>
        <location evidence="1 19">Cytoplasm</location>
    </subcellularLocation>
</comment>
<dbReference type="PANTHER" id="PTHR43209">
    <property type="entry name" value="TRNA SULFURTRANSFERASE"/>
    <property type="match status" value="1"/>
</dbReference>
<keyword evidence="7 19" id="KW-0067">ATP-binding</keyword>
<evidence type="ECO:0000256" key="9">
    <source>
        <dbReference type="ARBA" id="ARBA00022977"/>
    </source>
</evidence>
<feature type="binding site" evidence="19">
    <location>
        <begin position="184"/>
        <end position="185"/>
    </location>
    <ligand>
        <name>ATP</name>
        <dbReference type="ChEBI" id="CHEBI:30616"/>
    </ligand>
</feature>
<evidence type="ECO:0000256" key="19">
    <source>
        <dbReference type="HAMAP-Rule" id="MF_00021"/>
    </source>
</evidence>
<feature type="binding site" evidence="19">
    <location>
        <begin position="209"/>
        <end position="210"/>
    </location>
    <ligand>
        <name>ATP</name>
        <dbReference type="ChEBI" id="CHEBI:30616"/>
    </ligand>
</feature>
<comment type="function">
    <text evidence="12 19">Catalyzes the ATP-dependent transfer of a sulfur to tRNA to produce 4-thiouridine in position 8 of tRNAs, which functions as a near-UV photosensor. Also catalyzes the transfer of sulfur to the sulfur carrier protein ThiS, forming ThiS-thiocarboxylate. This is a step in the synthesis of thiazole, in the thiamine biosynthesis pathway. The sulfur is donated as persulfide by IscS.</text>
</comment>
<accession>A0A267MB97</accession>
<dbReference type="Proteomes" id="UP000216024">
    <property type="component" value="Unassembled WGS sequence"/>
</dbReference>
<dbReference type="InterPro" id="IPR049961">
    <property type="entry name" value="ThiI_N"/>
</dbReference>
<dbReference type="AlphaFoldDB" id="A0A267MB97"/>
<dbReference type="SMART" id="SM00981">
    <property type="entry name" value="THUMP"/>
    <property type="match status" value="1"/>
</dbReference>
<evidence type="ECO:0000256" key="11">
    <source>
        <dbReference type="ARBA" id="ARBA00052330"/>
    </source>
</evidence>
<dbReference type="SUPFAM" id="SSF143437">
    <property type="entry name" value="THUMP domain-like"/>
    <property type="match status" value="1"/>
</dbReference>
<dbReference type="GO" id="GO:0005829">
    <property type="term" value="C:cytosol"/>
    <property type="evidence" value="ECO:0007669"/>
    <property type="project" value="TreeGrafter"/>
</dbReference>
<evidence type="ECO:0000256" key="6">
    <source>
        <dbReference type="ARBA" id="ARBA00022741"/>
    </source>
</evidence>
<evidence type="ECO:0000256" key="14">
    <source>
        <dbReference type="ARBA" id="ARBA00066827"/>
    </source>
</evidence>
<dbReference type="EMBL" id="NIBG01000031">
    <property type="protein sequence ID" value="PAB56829.1"/>
    <property type="molecule type" value="Genomic_DNA"/>
</dbReference>
<dbReference type="Pfam" id="PF02926">
    <property type="entry name" value="THUMP"/>
    <property type="match status" value="1"/>
</dbReference>
<feature type="domain" description="THUMP" evidence="20">
    <location>
        <begin position="59"/>
        <end position="168"/>
    </location>
</feature>
<comment type="pathway">
    <text evidence="2 19">Cofactor biosynthesis; thiamine diphosphate biosynthesis.</text>
</comment>
<evidence type="ECO:0000256" key="3">
    <source>
        <dbReference type="ARBA" id="ARBA00022490"/>
    </source>
</evidence>
<evidence type="ECO:0000256" key="12">
    <source>
        <dbReference type="ARBA" id="ARBA00058382"/>
    </source>
</evidence>
<dbReference type="Pfam" id="PF22025">
    <property type="entry name" value="ThiI_fer"/>
    <property type="match status" value="1"/>
</dbReference>
<dbReference type="GO" id="GO:0052837">
    <property type="term" value="P:thiazole biosynthetic process"/>
    <property type="evidence" value="ECO:0007669"/>
    <property type="project" value="TreeGrafter"/>
</dbReference>
<evidence type="ECO:0000256" key="8">
    <source>
        <dbReference type="ARBA" id="ARBA00022884"/>
    </source>
</evidence>
<dbReference type="GO" id="GO:0140741">
    <property type="term" value="F:tRNA-uracil-4 sulfurtransferase activity"/>
    <property type="evidence" value="ECO:0007669"/>
    <property type="project" value="UniProtKB-EC"/>
</dbReference>
<evidence type="ECO:0000256" key="13">
    <source>
        <dbReference type="ARBA" id="ARBA00061472"/>
    </source>
</evidence>
<keyword evidence="22" id="KW-1185">Reference proteome</keyword>
<dbReference type="GO" id="GO:0002937">
    <property type="term" value="P:tRNA 4-thiouridine biosynthesis"/>
    <property type="evidence" value="ECO:0007669"/>
    <property type="project" value="TreeGrafter"/>
</dbReference>
<dbReference type="NCBIfam" id="TIGR00342">
    <property type="entry name" value="tRNA uracil 4-sulfurtransferase ThiI"/>
    <property type="match status" value="1"/>
</dbReference>
<dbReference type="InterPro" id="IPR020536">
    <property type="entry name" value="ThiI_AANH"/>
</dbReference>
<dbReference type="SUPFAM" id="SSF52402">
    <property type="entry name" value="Adenine nucleotide alpha hydrolases-like"/>
    <property type="match status" value="1"/>
</dbReference>
<proteinExistence type="inferred from homology"/>
<dbReference type="InterPro" id="IPR049962">
    <property type="entry name" value="THUMP_ThiI"/>
</dbReference>
<dbReference type="GO" id="GO:0009228">
    <property type="term" value="P:thiamine biosynthetic process"/>
    <property type="evidence" value="ECO:0007669"/>
    <property type="project" value="UniProtKB-KW"/>
</dbReference>
<gene>
    <name evidence="19" type="primary">thiI</name>
    <name evidence="21" type="ORF">CCE28_20355</name>
</gene>
<organism evidence="21 22">
    <name type="scientific">Anaeromicrobium sediminis</name>
    <dbReference type="NCBI Taxonomy" id="1478221"/>
    <lineage>
        <taxon>Bacteria</taxon>
        <taxon>Bacillati</taxon>
        <taxon>Bacillota</taxon>
        <taxon>Clostridia</taxon>
        <taxon>Peptostreptococcales</taxon>
        <taxon>Thermotaleaceae</taxon>
        <taxon>Anaeromicrobium</taxon>
    </lineage>
</organism>
<evidence type="ECO:0000256" key="18">
    <source>
        <dbReference type="ARBA" id="ARBA00080570"/>
    </source>
</evidence>
<comment type="caution">
    <text evidence="21">The sequence shown here is derived from an EMBL/GenBank/DDBJ whole genome shotgun (WGS) entry which is preliminary data.</text>
</comment>
<dbReference type="RefSeq" id="WP_095135843.1">
    <property type="nucleotide sequence ID" value="NZ_NIBG01000031.1"/>
</dbReference>
<dbReference type="GO" id="GO:0009229">
    <property type="term" value="P:thiamine diphosphate biosynthetic process"/>
    <property type="evidence" value="ECO:0007669"/>
    <property type="project" value="UniProtKB-UniRule"/>
</dbReference>
<dbReference type="PANTHER" id="PTHR43209:SF1">
    <property type="entry name" value="TRNA SULFURTRANSFERASE"/>
    <property type="match status" value="1"/>
</dbReference>
<keyword evidence="4 19" id="KW-0820">tRNA-binding</keyword>
<dbReference type="OrthoDB" id="9773948at2"/>
<dbReference type="PROSITE" id="PS51165">
    <property type="entry name" value="THUMP"/>
    <property type="match status" value="1"/>
</dbReference>
<dbReference type="CDD" id="cd11716">
    <property type="entry name" value="THUMP_ThiI"/>
    <property type="match status" value="1"/>
</dbReference>
<protein>
    <recommendedName>
        <fullName evidence="15 19">Probable tRNA sulfurtransferase</fullName>
        <ecNumber evidence="14 19">2.8.1.4</ecNumber>
    </recommendedName>
    <alternativeName>
        <fullName evidence="16 19">Sulfur carrier protein ThiS sulfurtransferase</fullName>
    </alternativeName>
    <alternativeName>
        <fullName evidence="17 19">Thiamine biosynthesis protein ThiI</fullName>
    </alternativeName>
    <alternativeName>
        <fullName evidence="18 19">tRNA 4-thiouridine synthase</fullName>
    </alternativeName>
</protein>
<dbReference type="InterPro" id="IPR054173">
    <property type="entry name" value="ThiI_fer"/>
</dbReference>
<evidence type="ECO:0000256" key="4">
    <source>
        <dbReference type="ARBA" id="ARBA00022555"/>
    </source>
</evidence>
<dbReference type="Gene3D" id="3.40.50.620">
    <property type="entry name" value="HUPs"/>
    <property type="match status" value="1"/>
</dbReference>
<dbReference type="GO" id="GO:0004810">
    <property type="term" value="F:CCA tRNA nucleotidyltransferase activity"/>
    <property type="evidence" value="ECO:0007669"/>
    <property type="project" value="InterPro"/>
</dbReference>
<dbReference type="FunFam" id="3.40.50.620:FF:000053">
    <property type="entry name" value="Probable tRNA sulfurtransferase"/>
    <property type="match status" value="1"/>
</dbReference>
<keyword evidence="3 19" id="KW-0963">Cytoplasm</keyword>
<keyword evidence="5 19" id="KW-0808">Transferase</keyword>
<evidence type="ECO:0000256" key="16">
    <source>
        <dbReference type="ARBA" id="ARBA00075337"/>
    </source>
</evidence>
<dbReference type="EC" id="2.8.1.4" evidence="14 19"/>
<dbReference type="HAMAP" id="MF_00021">
    <property type="entry name" value="ThiI"/>
    <property type="match status" value="1"/>
</dbReference>
<feature type="binding site" evidence="19">
    <location>
        <position position="266"/>
    </location>
    <ligand>
        <name>ATP</name>
        <dbReference type="ChEBI" id="CHEBI:30616"/>
    </ligand>
</feature>
<evidence type="ECO:0000256" key="15">
    <source>
        <dbReference type="ARBA" id="ARBA00071867"/>
    </source>
</evidence>
<evidence type="ECO:0000256" key="2">
    <source>
        <dbReference type="ARBA" id="ARBA00004948"/>
    </source>
</evidence>
<dbReference type="InterPro" id="IPR050102">
    <property type="entry name" value="tRNA_sulfurtransferase_ThiI"/>
</dbReference>
<reference evidence="21 22" key="1">
    <citation type="submission" date="2017-06" db="EMBL/GenBank/DDBJ databases">
        <title>Draft genome sequence of anaerobic fermentative bacterium Anaeromicrobium sediminis DY2726D isolated from West Pacific Ocean sediments.</title>
        <authorList>
            <person name="Zeng X."/>
        </authorList>
    </citation>
    <scope>NUCLEOTIDE SEQUENCE [LARGE SCALE GENOMIC DNA]</scope>
    <source>
        <strain evidence="21 22">DY2726D</strain>
    </source>
</reference>